<dbReference type="EMBL" id="PFLH01000043">
    <property type="protein sequence ID" value="PIY71010.1"/>
    <property type="molecule type" value="Genomic_DNA"/>
</dbReference>
<gene>
    <name evidence="2" type="ORF">COY88_02570</name>
</gene>
<dbReference type="Proteomes" id="UP000230344">
    <property type="component" value="Unassembled WGS sequence"/>
</dbReference>
<protein>
    <submittedName>
        <fullName evidence="2">DNA-binding protein</fullName>
    </submittedName>
</protein>
<dbReference type="AlphaFoldDB" id="A0A2M7QGN2"/>
<proteinExistence type="predicted"/>
<reference evidence="3" key="1">
    <citation type="submission" date="2017-09" db="EMBL/GenBank/DDBJ databases">
        <title>Depth-based differentiation of microbial function through sediment-hosted aquifers and enrichment of novel symbionts in the deep terrestrial subsurface.</title>
        <authorList>
            <person name="Probst A.J."/>
            <person name="Ladd B."/>
            <person name="Jarett J.K."/>
            <person name="Geller-Mcgrath D.E."/>
            <person name="Sieber C.M.K."/>
            <person name="Emerson J.B."/>
            <person name="Anantharaman K."/>
            <person name="Thomas B.C."/>
            <person name="Malmstrom R."/>
            <person name="Stieglmeier M."/>
            <person name="Klingl A."/>
            <person name="Woyke T."/>
            <person name="Ryan C.M."/>
            <person name="Banfield J.F."/>
        </authorList>
    </citation>
    <scope>NUCLEOTIDE SEQUENCE [LARGE SCALE GENOMIC DNA]</scope>
</reference>
<dbReference type="SUPFAM" id="SSF81593">
    <property type="entry name" value="Nucleotidyltransferase substrate binding subunit/domain"/>
    <property type="match status" value="1"/>
</dbReference>
<dbReference type="Pfam" id="PF05168">
    <property type="entry name" value="HEPN"/>
    <property type="match status" value="1"/>
</dbReference>
<accession>A0A2M7QGN2</accession>
<feature type="non-terminal residue" evidence="2">
    <location>
        <position position="1"/>
    </location>
</feature>
<dbReference type="PROSITE" id="PS50910">
    <property type="entry name" value="HEPN"/>
    <property type="match status" value="1"/>
</dbReference>
<dbReference type="GO" id="GO:0003677">
    <property type="term" value="F:DNA binding"/>
    <property type="evidence" value="ECO:0007669"/>
    <property type="project" value="UniProtKB-KW"/>
</dbReference>
<comment type="caution">
    <text evidence="2">The sequence shown here is derived from an EMBL/GenBank/DDBJ whole genome shotgun (WGS) entry which is preliminary data.</text>
</comment>
<evidence type="ECO:0000259" key="1">
    <source>
        <dbReference type="PROSITE" id="PS50910"/>
    </source>
</evidence>
<dbReference type="InterPro" id="IPR007842">
    <property type="entry name" value="HEPN_dom"/>
</dbReference>
<evidence type="ECO:0000313" key="2">
    <source>
        <dbReference type="EMBL" id="PIY71010.1"/>
    </source>
</evidence>
<organism evidence="2 3">
    <name type="scientific">Candidatus Roizmanbacteria bacterium CG_4_10_14_0_8_um_filter_35_28</name>
    <dbReference type="NCBI Taxonomy" id="1974827"/>
    <lineage>
        <taxon>Bacteria</taxon>
        <taxon>Candidatus Roizmaniibacteriota</taxon>
    </lineage>
</organism>
<feature type="domain" description="HEPN" evidence="1">
    <location>
        <begin position="15"/>
        <end position="124"/>
    </location>
</feature>
<keyword evidence="2" id="KW-0238">DNA-binding</keyword>
<evidence type="ECO:0000313" key="3">
    <source>
        <dbReference type="Proteomes" id="UP000230344"/>
    </source>
</evidence>
<dbReference type="Gene3D" id="1.20.120.330">
    <property type="entry name" value="Nucleotidyltransferases domain 2"/>
    <property type="match status" value="1"/>
</dbReference>
<name>A0A2M7QGN2_9BACT</name>
<dbReference type="SMART" id="SM00748">
    <property type="entry name" value="HEPN"/>
    <property type="match status" value="1"/>
</dbReference>
<sequence>YMEIKEKEELQKAWLKSAIEDLETAKDLFRLTRFSGCLFFCHLVIEKTLKAIYIKVNDTYPPPTHKLINLANLSKLELSTELKLYLAEITTFNVEARYDIFKEKLYKKATKEFTKKYFDITKVLFIKFKNLL</sequence>